<evidence type="ECO:0000313" key="3">
    <source>
        <dbReference type="Proteomes" id="UP000460412"/>
    </source>
</evidence>
<dbReference type="InterPro" id="IPR000477">
    <property type="entry name" value="RT_dom"/>
</dbReference>
<evidence type="ECO:0000313" key="2">
    <source>
        <dbReference type="EMBL" id="MXP74577.1"/>
    </source>
</evidence>
<dbReference type="Gene3D" id="1.10.30.50">
    <property type="match status" value="1"/>
</dbReference>
<dbReference type="InterPro" id="IPR003615">
    <property type="entry name" value="HNH_nuc"/>
</dbReference>
<dbReference type="EMBL" id="WUQX01000001">
    <property type="protein sequence ID" value="MXP74577.1"/>
    <property type="molecule type" value="Genomic_DNA"/>
</dbReference>
<dbReference type="NCBIfam" id="TIGR04416">
    <property type="entry name" value="group_II_RT_mat"/>
    <property type="match status" value="1"/>
</dbReference>
<dbReference type="SUPFAM" id="SSF56672">
    <property type="entry name" value="DNA/RNA polymerases"/>
    <property type="match status" value="1"/>
</dbReference>
<keyword evidence="3" id="KW-1185">Reference proteome</keyword>
<keyword evidence="2" id="KW-0695">RNA-directed DNA polymerase</keyword>
<evidence type="ECO:0000259" key="1">
    <source>
        <dbReference type="PROSITE" id="PS50878"/>
    </source>
</evidence>
<proteinExistence type="predicted"/>
<dbReference type="RefSeq" id="WP_159756348.1">
    <property type="nucleotide sequence ID" value="NZ_WUQX01000001.1"/>
</dbReference>
<dbReference type="PANTHER" id="PTHR34047:SF8">
    <property type="entry name" value="PROTEIN YKFC"/>
    <property type="match status" value="1"/>
</dbReference>
<keyword evidence="2" id="KW-0808">Transferase</keyword>
<dbReference type="PROSITE" id="PS50878">
    <property type="entry name" value="RT_POL"/>
    <property type="match status" value="1"/>
</dbReference>
<sequence length="624" mass="72190">MLTSEQQKRKPKQSKIRYTEYYDLQSIFDSLYADSLNGKTFQNLMRLIASEENIKLAYRTIKGNKGSGTPGVDKRTIKDLAALREEQYVRLIQKQFSWYTPRPVKRVEIPKPNGKTRPLGIPTIVDRIVQQCILQVLEPICEAKFHERSNGFRPNRSTEHAIAQCCRLMQVQHLHYAVDIDIRGFFDNVSHGKLIRQMWEMGIRDKKLLCIVKQMLKAQVVLPDGTRTTPTKGTPQGGILSPLLSNIVLNELDWWVTSQWEEMPTHYEYKTRQNAHGTDIKSHTYRALRRSRLKEMYIVRYADDFKIFCRSRQDAEKAFEATRLWLKDRLGLEISPEKSKVINLKQRYSEFLGFKMKVYPKGKKYVVCSHMSDKAIKQAKGKISAAIRAIQNPADDRAQYIAIQQYNSVVAGLHNYYRLATHISVDFPKLSYGLKLQMANRLRELTSKGKLERGFIKERYGKSKQLRFLNGHPLIPMGYVQTRNAQHKKKTINRYTSEGRAEIHKNLGINTDTMIWLMKNLVLDKTIEFADNRISLFAAQYGRCAVTGVDLMPYDIRCHHKVPLENGGTDEYSNLVLVTEAVHILIHATLGETIQKYLKELQLNKKQLEKLNKLRKLAGTSIIE</sequence>
<dbReference type="InterPro" id="IPR051083">
    <property type="entry name" value="GrpII_Intron_Splice-Mob/Def"/>
</dbReference>
<organism evidence="2 3">
    <name type="scientific">Sporofaciens musculi</name>
    <dbReference type="NCBI Taxonomy" id="2681861"/>
    <lineage>
        <taxon>Bacteria</taxon>
        <taxon>Bacillati</taxon>
        <taxon>Bacillota</taxon>
        <taxon>Clostridia</taxon>
        <taxon>Lachnospirales</taxon>
        <taxon>Lachnospiraceae</taxon>
        <taxon>Sporofaciens</taxon>
    </lineage>
</organism>
<dbReference type="Proteomes" id="UP000460412">
    <property type="component" value="Unassembled WGS sequence"/>
</dbReference>
<dbReference type="SMART" id="SM00507">
    <property type="entry name" value="HNHc"/>
    <property type="match status" value="1"/>
</dbReference>
<feature type="domain" description="Reverse transcriptase" evidence="1">
    <location>
        <begin position="90"/>
        <end position="356"/>
    </location>
</feature>
<reference evidence="2 3" key="1">
    <citation type="submission" date="2019-12" db="EMBL/GenBank/DDBJ databases">
        <title>Sporaefaciens musculi gen. nov., sp. nov., a novel bacterium isolated from the caecum of an obese mouse.</title>
        <authorList>
            <person name="Rasmussen T.S."/>
            <person name="Streidl T."/>
            <person name="Hitch T.C.A."/>
            <person name="Wortmann E."/>
            <person name="Deptula P."/>
            <person name="Hansen M."/>
            <person name="Nielsen D.S."/>
            <person name="Clavel T."/>
            <person name="Vogensen F.K."/>
        </authorList>
    </citation>
    <scope>NUCLEOTIDE SEQUENCE [LARGE SCALE GENOMIC DNA]</scope>
    <source>
        <strain evidence="2 3">WCA-9-b2</strain>
    </source>
</reference>
<dbReference type="InterPro" id="IPR043502">
    <property type="entry name" value="DNA/RNA_pol_sf"/>
</dbReference>
<dbReference type="GO" id="GO:0003964">
    <property type="term" value="F:RNA-directed DNA polymerase activity"/>
    <property type="evidence" value="ECO:0007669"/>
    <property type="project" value="UniProtKB-KW"/>
</dbReference>
<dbReference type="PANTHER" id="PTHR34047">
    <property type="entry name" value="NUCLEAR INTRON MATURASE 1, MITOCHONDRIAL-RELATED"/>
    <property type="match status" value="1"/>
</dbReference>
<dbReference type="EC" id="2.7.7.49" evidence="2"/>
<gene>
    <name evidence="2" type="primary">ltrA</name>
    <name evidence="2" type="ORF">GN277_04040</name>
</gene>
<dbReference type="CDD" id="cd00085">
    <property type="entry name" value="HNHc"/>
    <property type="match status" value="1"/>
</dbReference>
<dbReference type="AlphaFoldDB" id="A0A7X3SHP4"/>
<protein>
    <submittedName>
        <fullName evidence="2">Group II intron reverse transcriptase/maturase</fullName>
        <ecNumber evidence="2">2.7.7.49</ecNumber>
    </submittedName>
</protein>
<dbReference type="InterPro" id="IPR030931">
    <property type="entry name" value="Group_II_RT_mat"/>
</dbReference>
<dbReference type="CDD" id="cd01651">
    <property type="entry name" value="RT_G2_intron"/>
    <property type="match status" value="1"/>
</dbReference>
<comment type="caution">
    <text evidence="2">The sequence shown here is derived from an EMBL/GenBank/DDBJ whole genome shotgun (WGS) entry which is preliminary data.</text>
</comment>
<dbReference type="Pfam" id="PF00078">
    <property type="entry name" value="RVT_1"/>
    <property type="match status" value="1"/>
</dbReference>
<accession>A0A7X3SHP4</accession>
<name>A0A7X3SHP4_9FIRM</name>
<keyword evidence="2" id="KW-0548">Nucleotidyltransferase</keyword>